<dbReference type="InterPro" id="IPR016163">
    <property type="entry name" value="Ald_DH_C"/>
</dbReference>
<evidence type="ECO:0000259" key="6">
    <source>
        <dbReference type="Pfam" id="PF00171"/>
    </source>
</evidence>
<dbReference type="Pfam" id="PF00171">
    <property type="entry name" value="Aldedh"/>
    <property type="match status" value="1"/>
</dbReference>
<dbReference type="GO" id="GO:0043139">
    <property type="term" value="F:5'-3' DNA helicase activity"/>
    <property type="evidence" value="ECO:0007669"/>
    <property type="project" value="UniProtKB-EC"/>
</dbReference>
<sequence length="483" mass="54167">MRNAGDTLIPVTLELGGKDPFIVCEDVDVPHVAQVAFRATLQSSEQNCAGAERFYVHKEVYPTFVAAVVEIVKSITAYDMGAICIQDHSERHQRLINVALDKGAEIVAGGSVRDISEGAVDQYFPATVINLYNAKVRRVVMMGLDPIGCAPYYLCQYNSNNGECVNTINNMIMEFNFEMKFAIEKLNKELRDANVIFCDAYLGSMDIMKNFTNMAVIASSVSESYLWSHFKVFVLDQNMRQQQTTLDTTTLADIRLFSQWMLDIGDGRNGVLVTRMKAMQLTRDHFFLAGLWWKLTGRAAEEVIFGDTEVTTGATGDLQEITGLAKQKVKEMKQEGWPEKPIYMAVGDEKVKEAENQVDDLMWILLVFELIRTRKLKNPNFNLIRVVTASEVEVVKGSRYENAEFYDSRQTIMDVGTAPTLICGNQSSSQPINFNENIEELLSDIQEATPRTSNFYVASTRQSTLAIVQCLDLVMQSGDDDAT</sequence>
<dbReference type="InterPro" id="IPR037219">
    <property type="entry name" value="Peptidase_M41-like"/>
</dbReference>
<dbReference type="EC" id="5.6.2.3" evidence="5"/>
<keyword evidence="5" id="KW-0234">DNA repair</keyword>
<feature type="domain" description="DNA helicase Pif1-like DEAD-box helicase" evidence="8">
    <location>
        <begin position="187"/>
        <end position="268"/>
    </location>
</feature>
<dbReference type="GO" id="GO:0004176">
    <property type="term" value="F:ATP-dependent peptidase activity"/>
    <property type="evidence" value="ECO:0007669"/>
    <property type="project" value="InterPro"/>
</dbReference>
<keyword evidence="5" id="KW-0067">ATP-binding</keyword>
<evidence type="ECO:0000259" key="7">
    <source>
        <dbReference type="Pfam" id="PF01434"/>
    </source>
</evidence>
<dbReference type="InterPro" id="IPR010285">
    <property type="entry name" value="DNA_helicase_pif1-like_DEAD"/>
</dbReference>
<reference evidence="9 10" key="1">
    <citation type="journal article" date="2018" name="Mol. Plant">
        <title>The genome of Artemisia annua provides insight into the evolution of Asteraceae family and artemisinin biosynthesis.</title>
        <authorList>
            <person name="Shen Q."/>
            <person name="Zhang L."/>
            <person name="Liao Z."/>
            <person name="Wang S."/>
            <person name="Yan T."/>
            <person name="Shi P."/>
            <person name="Liu M."/>
            <person name="Fu X."/>
            <person name="Pan Q."/>
            <person name="Wang Y."/>
            <person name="Lv Z."/>
            <person name="Lu X."/>
            <person name="Zhang F."/>
            <person name="Jiang W."/>
            <person name="Ma Y."/>
            <person name="Chen M."/>
            <person name="Hao X."/>
            <person name="Li L."/>
            <person name="Tang Y."/>
            <person name="Lv G."/>
            <person name="Zhou Y."/>
            <person name="Sun X."/>
            <person name="Brodelius P.E."/>
            <person name="Rose J.K.C."/>
            <person name="Tang K."/>
        </authorList>
    </citation>
    <scope>NUCLEOTIDE SEQUENCE [LARGE SCALE GENOMIC DNA]</scope>
    <source>
        <strain evidence="10">cv. Huhao1</strain>
        <tissue evidence="9">Leaf</tissue>
    </source>
</reference>
<dbReference type="OrthoDB" id="310895at2759"/>
<keyword evidence="5" id="KW-0547">Nucleotide-binding</keyword>
<evidence type="ECO:0000313" key="10">
    <source>
        <dbReference type="Proteomes" id="UP000245207"/>
    </source>
</evidence>
<dbReference type="GO" id="GO:0004222">
    <property type="term" value="F:metalloendopeptidase activity"/>
    <property type="evidence" value="ECO:0007669"/>
    <property type="project" value="InterPro"/>
</dbReference>
<protein>
    <recommendedName>
        <fullName evidence="5">ATP-dependent DNA helicase</fullName>
        <ecNumber evidence="5">5.6.2.3</ecNumber>
    </recommendedName>
</protein>
<keyword evidence="5" id="KW-0233">DNA recombination</keyword>
<dbReference type="Gene3D" id="3.40.309.10">
    <property type="entry name" value="Aldehyde Dehydrogenase, Chain A, domain 2"/>
    <property type="match status" value="1"/>
</dbReference>
<evidence type="ECO:0000259" key="8">
    <source>
        <dbReference type="Pfam" id="PF05970"/>
    </source>
</evidence>
<dbReference type="GO" id="GO:0006310">
    <property type="term" value="P:DNA recombination"/>
    <property type="evidence" value="ECO:0007669"/>
    <property type="project" value="UniProtKB-KW"/>
</dbReference>
<dbReference type="GO" id="GO:0016788">
    <property type="term" value="F:hydrolase activity, acting on ester bonds"/>
    <property type="evidence" value="ECO:0007669"/>
    <property type="project" value="InterPro"/>
</dbReference>
<dbReference type="Pfam" id="PF05970">
    <property type="entry name" value="PIF1"/>
    <property type="match status" value="1"/>
</dbReference>
<evidence type="ECO:0000256" key="5">
    <source>
        <dbReference type="RuleBase" id="RU363044"/>
    </source>
</evidence>
<evidence type="ECO:0000256" key="2">
    <source>
        <dbReference type="ARBA" id="ARBA00023002"/>
    </source>
</evidence>
<dbReference type="GO" id="GO:0005524">
    <property type="term" value="F:ATP binding"/>
    <property type="evidence" value="ECO:0007669"/>
    <property type="project" value="UniProtKB-KW"/>
</dbReference>
<dbReference type="InterPro" id="IPR000642">
    <property type="entry name" value="Peptidase_M41"/>
</dbReference>
<feature type="domain" description="Peptidase M41" evidence="7">
    <location>
        <begin position="278"/>
        <end position="331"/>
    </location>
</feature>
<dbReference type="Gene3D" id="1.20.58.760">
    <property type="entry name" value="Peptidase M41"/>
    <property type="match status" value="1"/>
</dbReference>
<accession>A0A2U1NZR5</accession>
<evidence type="ECO:0000256" key="1">
    <source>
        <dbReference type="ARBA" id="ARBA00009986"/>
    </source>
</evidence>
<comment type="similarity">
    <text evidence="1 4">Belongs to the aldehyde dehydrogenase family.</text>
</comment>
<comment type="catalytic activity">
    <reaction evidence="5">
        <text>ATP + H2O = ADP + phosphate + H(+)</text>
        <dbReference type="Rhea" id="RHEA:13065"/>
        <dbReference type="ChEBI" id="CHEBI:15377"/>
        <dbReference type="ChEBI" id="CHEBI:15378"/>
        <dbReference type="ChEBI" id="CHEBI:30616"/>
        <dbReference type="ChEBI" id="CHEBI:43474"/>
        <dbReference type="ChEBI" id="CHEBI:456216"/>
        <dbReference type="EC" id="5.6.2.3"/>
    </reaction>
</comment>
<dbReference type="SUPFAM" id="SSF53720">
    <property type="entry name" value="ALDH-like"/>
    <property type="match status" value="1"/>
</dbReference>
<keyword evidence="5" id="KW-0378">Hydrolase</keyword>
<dbReference type="PANTHER" id="PTHR11699">
    <property type="entry name" value="ALDEHYDE DEHYDROGENASE-RELATED"/>
    <property type="match status" value="1"/>
</dbReference>
<gene>
    <name evidence="9" type="ORF">CTI12_AA166450</name>
</gene>
<keyword evidence="5" id="KW-0227">DNA damage</keyword>
<comment type="caution">
    <text evidence="9">The sequence shown here is derived from an EMBL/GenBank/DDBJ whole genome shotgun (WGS) entry which is preliminary data.</text>
</comment>
<dbReference type="GO" id="GO:0016620">
    <property type="term" value="F:oxidoreductase activity, acting on the aldehyde or oxo group of donors, NAD or NADP as acceptor"/>
    <property type="evidence" value="ECO:0007669"/>
    <property type="project" value="InterPro"/>
</dbReference>
<dbReference type="Proteomes" id="UP000245207">
    <property type="component" value="Unassembled WGS sequence"/>
</dbReference>
<dbReference type="SUPFAM" id="SSF140990">
    <property type="entry name" value="FtsH protease domain-like"/>
    <property type="match status" value="1"/>
</dbReference>
<dbReference type="InterPro" id="IPR016162">
    <property type="entry name" value="Ald_DH_N"/>
</dbReference>
<dbReference type="EMBL" id="PKPP01001912">
    <property type="protein sequence ID" value="PWA79004.1"/>
    <property type="molecule type" value="Genomic_DNA"/>
</dbReference>
<evidence type="ECO:0000313" key="9">
    <source>
        <dbReference type="EMBL" id="PWA79004.1"/>
    </source>
</evidence>
<comment type="similarity">
    <text evidence="5">Belongs to the helicase family.</text>
</comment>
<dbReference type="GO" id="GO:0000723">
    <property type="term" value="P:telomere maintenance"/>
    <property type="evidence" value="ECO:0007669"/>
    <property type="project" value="InterPro"/>
</dbReference>
<dbReference type="GO" id="GO:0016887">
    <property type="term" value="F:ATP hydrolysis activity"/>
    <property type="evidence" value="ECO:0007669"/>
    <property type="project" value="RHEA"/>
</dbReference>
<proteinExistence type="inferred from homology"/>
<comment type="cofactor">
    <cofactor evidence="5">
        <name>Mg(2+)</name>
        <dbReference type="ChEBI" id="CHEBI:18420"/>
    </cofactor>
</comment>
<name>A0A2U1NZR5_ARTAN</name>
<dbReference type="GO" id="GO:0006508">
    <property type="term" value="P:proteolysis"/>
    <property type="evidence" value="ECO:0007669"/>
    <property type="project" value="InterPro"/>
</dbReference>
<feature type="active site" evidence="3">
    <location>
        <position position="14"/>
    </location>
</feature>
<dbReference type="Pfam" id="PF01434">
    <property type="entry name" value="Peptidase_M41"/>
    <property type="match status" value="1"/>
</dbReference>
<feature type="domain" description="Aldehyde dehydrogenase" evidence="6">
    <location>
        <begin position="1"/>
        <end position="130"/>
    </location>
</feature>
<dbReference type="InterPro" id="IPR015590">
    <property type="entry name" value="Aldehyde_DH_dom"/>
</dbReference>
<dbReference type="GO" id="GO:0006281">
    <property type="term" value="P:DNA repair"/>
    <property type="evidence" value="ECO:0007669"/>
    <property type="project" value="UniProtKB-KW"/>
</dbReference>
<dbReference type="PROSITE" id="PS00687">
    <property type="entry name" value="ALDEHYDE_DEHYDR_GLU"/>
    <property type="match status" value="1"/>
</dbReference>
<keyword evidence="5" id="KW-0347">Helicase</keyword>
<evidence type="ECO:0000256" key="3">
    <source>
        <dbReference type="PROSITE-ProRule" id="PRU10007"/>
    </source>
</evidence>
<dbReference type="AlphaFoldDB" id="A0A2U1NZR5"/>
<dbReference type="Gene3D" id="3.40.605.10">
    <property type="entry name" value="Aldehyde Dehydrogenase, Chain A, domain 1"/>
    <property type="match status" value="1"/>
</dbReference>
<dbReference type="InterPro" id="IPR016161">
    <property type="entry name" value="Ald_DH/histidinol_DH"/>
</dbReference>
<dbReference type="STRING" id="35608.A0A2U1NZR5"/>
<evidence type="ECO:0000256" key="4">
    <source>
        <dbReference type="RuleBase" id="RU003345"/>
    </source>
</evidence>
<keyword evidence="2 4" id="KW-0560">Oxidoreductase</keyword>
<organism evidence="9 10">
    <name type="scientific">Artemisia annua</name>
    <name type="common">Sweet wormwood</name>
    <dbReference type="NCBI Taxonomy" id="35608"/>
    <lineage>
        <taxon>Eukaryota</taxon>
        <taxon>Viridiplantae</taxon>
        <taxon>Streptophyta</taxon>
        <taxon>Embryophyta</taxon>
        <taxon>Tracheophyta</taxon>
        <taxon>Spermatophyta</taxon>
        <taxon>Magnoliopsida</taxon>
        <taxon>eudicotyledons</taxon>
        <taxon>Gunneridae</taxon>
        <taxon>Pentapetalae</taxon>
        <taxon>asterids</taxon>
        <taxon>campanulids</taxon>
        <taxon>Asterales</taxon>
        <taxon>Asteraceae</taxon>
        <taxon>Asteroideae</taxon>
        <taxon>Anthemideae</taxon>
        <taxon>Artemisiinae</taxon>
        <taxon>Artemisia</taxon>
    </lineage>
</organism>
<dbReference type="InterPro" id="IPR029510">
    <property type="entry name" value="Ald_DH_CS_GLU"/>
</dbReference>
<keyword evidence="10" id="KW-1185">Reference proteome</keyword>